<keyword evidence="4 7" id="KW-0812">Transmembrane</keyword>
<feature type="domain" description="ABC transmembrane type-1" evidence="9">
    <location>
        <begin position="91"/>
        <end position="309"/>
    </location>
</feature>
<dbReference type="PANTHER" id="PTHR30193:SF41">
    <property type="entry name" value="DIACETYLCHITOBIOSE UPTAKE SYSTEM PERMEASE PROTEIN NGCF"/>
    <property type="match status" value="1"/>
</dbReference>
<dbReference type="OrthoDB" id="3210259at2"/>
<feature type="compositionally biased region" description="Basic and acidic residues" evidence="8">
    <location>
        <begin position="15"/>
        <end position="25"/>
    </location>
</feature>
<evidence type="ECO:0000256" key="6">
    <source>
        <dbReference type="ARBA" id="ARBA00023136"/>
    </source>
</evidence>
<reference evidence="10 11" key="1">
    <citation type="submission" date="2018-10" db="EMBL/GenBank/DDBJ databases">
        <title>Sequencing the genomes of 1000 actinobacteria strains.</title>
        <authorList>
            <person name="Klenk H.-P."/>
        </authorList>
    </citation>
    <scope>NUCLEOTIDE SEQUENCE [LARGE SCALE GENOMIC DNA]</scope>
    <source>
        <strain evidence="10 11">DSM 17894</strain>
    </source>
</reference>
<protein>
    <submittedName>
        <fullName evidence="10">Multiple sugar transport system permease protein</fullName>
    </submittedName>
</protein>
<gene>
    <name evidence="10" type="ORF">C8E83_1564</name>
</gene>
<dbReference type="InterPro" id="IPR000515">
    <property type="entry name" value="MetI-like"/>
</dbReference>
<dbReference type="PANTHER" id="PTHR30193">
    <property type="entry name" value="ABC TRANSPORTER PERMEASE PROTEIN"/>
    <property type="match status" value="1"/>
</dbReference>
<feature type="transmembrane region" description="Helical" evidence="7">
    <location>
        <begin position="171"/>
        <end position="192"/>
    </location>
</feature>
<evidence type="ECO:0000256" key="7">
    <source>
        <dbReference type="RuleBase" id="RU363032"/>
    </source>
</evidence>
<organism evidence="10 11">
    <name type="scientific">Frondihabitans australicus</name>
    <dbReference type="NCBI Taxonomy" id="386892"/>
    <lineage>
        <taxon>Bacteria</taxon>
        <taxon>Bacillati</taxon>
        <taxon>Actinomycetota</taxon>
        <taxon>Actinomycetes</taxon>
        <taxon>Micrococcales</taxon>
        <taxon>Microbacteriaceae</taxon>
        <taxon>Frondihabitans</taxon>
    </lineage>
</organism>
<evidence type="ECO:0000313" key="11">
    <source>
        <dbReference type="Proteomes" id="UP000280008"/>
    </source>
</evidence>
<comment type="caution">
    <text evidence="10">The sequence shown here is derived from an EMBL/GenBank/DDBJ whole genome shotgun (WGS) entry which is preliminary data.</text>
</comment>
<keyword evidence="5 7" id="KW-1133">Transmembrane helix</keyword>
<evidence type="ECO:0000256" key="8">
    <source>
        <dbReference type="SAM" id="MobiDB-lite"/>
    </source>
</evidence>
<dbReference type="Pfam" id="PF00528">
    <property type="entry name" value="BPD_transp_1"/>
    <property type="match status" value="1"/>
</dbReference>
<keyword evidence="2 7" id="KW-0813">Transport</keyword>
<comment type="similarity">
    <text evidence="7">Belongs to the binding-protein-dependent transport system permease family.</text>
</comment>
<evidence type="ECO:0000259" key="9">
    <source>
        <dbReference type="PROSITE" id="PS50928"/>
    </source>
</evidence>
<dbReference type="GO" id="GO:0055085">
    <property type="term" value="P:transmembrane transport"/>
    <property type="evidence" value="ECO:0007669"/>
    <property type="project" value="InterPro"/>
</dbReference>
<dbReference type="EMBL" id="RBKS01000001">
    <property type="protein sequence ID" value="RKR74451.1"/>
    <property type="molecule type" value="Genomic_DNA"/>
</dbReference>
<dbReference type="Gene3D" id="1.10.3720.10">
    <property type="entry name" value="MetI-like"/>
    <property type="match status" value="1"/>
</dbReference>
<evidence type="ECO:0000313" key="10">
    <source>
        <dbReference type="EMBL" id="RKR74451.1"/>
    </source>
</evidence>
<evidence type="ECO:0000256" key="3">
    <source>
        <dbReference type="ARBA" id="ARBA00022475"/>
    </source>
</evidence>
<dbReference type="AlphaFoldDB" id="A0A495IGK8"/>
<dbReference type="CDD" id="cd06261">
    <property type="entry name" value="TM_PBP2"/>
    <property type="match status" value="1"/>
</dbReference>
<dbReference type="PROSITE" id="PS50928">
    <property type="entry name" value="ABC_TM1"/>
    <property type="match status" value="1"/>
</dbReference>
<feature type="transmembrane region" description="Helical" evidence="7">
    <location>
        <begin position="286"/>
        <end position="305"/>
    </location>
</feature>
<sequence>MTTSANTLASARPAAAERRRPRTSSDKRRQHIAAYVLIAPFFLVFLAMLVVPLFYSGYLSLFQTKLVGGTTFVGIANYIRAFTDSQFLSGLGRMGLFLIIQVPVMVCLALFVALAIDSGRAKASTGARLLIFIPYAVPGVVATLLWGYIYGTDFGPITQIFQALGLHAPNLLSNANVLGSLMNIVTWEFVGYNMVIMYSALRSIPTDLYEAAEIDGAGQFRIAWSIKIPAIRPAILLTVIFSIIGTFQLFNEPELLQSIAPNAISSSYTPNLYAYTLAFVNHDVNYAATIAFALGFVIMIISFVVQIAQQRSQRQGASA</sequence>
<feature type="region of interest" description="Disordered" evidence="8">
    <location>
        <begin position="1"/>
        <end position="25"/>
    </location>
</feature>
<keyword evidence="3" id="KW-1003">Cell membrane</keyword>
<feature type="transmembrane region" description="Helical" evidence="7">
    <location>
        <begin position="94"/>
        <end position="117"/>
    </location>
</feature>
<dbReference type="RefSeq" id="WP_121369195.1">
    <property type="nucleotide sequence ID" value="NZ_RBKS01000001.1"/>
</dbReference>
<keyword evidence="11" id="KW-1185">Reference proteome</keyword>
<feature type="transmembrane region" description="Helical" evidence="7">
    <location>
        <begin position="129"/>
        <end position="151"/>
    </location>
</feature>
<proteinExistence type="inferred from homology"/>
<accession>A0A495IGK8</accession>
<evidence type="ECO:0000256" key="5">
    <source>
        <dbReference type="ARBA" id="ARBA00022989"/>
    </source>
</evidence>
<dbReference type="GO" id="GO:0005886">
    <property type="term" value="C:plasma membrane"/>
    <property type="evidence" value="ECO:0007669"/>
    <property type="project" value="UniProtKB-SubCell"/>
</dbReference>
<evidence type="ECO:0000256" key="1">
    <source>
        <dbReference type="ARBA" id="ARBA00004651"/>
    </source>
</evidence>
<keyword evidence="10" id="KW-0762">Sugar transport</keyword>
<evidence type="ECO:0000256" key="4">
    <source>
        <dbReference type="ARBA" id="ARBA00022692"/>
    </source>
</evidence>
<name>A0A495IGK8_9MICO</name>
<dbReference type="Proteomes" id="UP000280008">
    <property type="component" value="Unassembled WGS sequence"/>
</dbReference>
<evidence type="ECO:0000256" key="2">
    <source>
        <dbReference type="ARBA" id="ARBA00022448"/>
    </source>
</evidence>
<feature type="transmembrane region" description="Helical" evidence="7">
    <location>
        <begin position="32"/>
        <end position="55"/>
    </location>
</feature>
<dbReference type="SUPFAM" id="SSF161098">
    <property type="entry name" value="MetI-like"/>
    <property type="match status" value="1"/>
</dbReference>
<comment type="subcellular location">
    <subcellularLocation>
        <location evidence="1 7">Cell membrane</location>
        <topology evidence="1 7">Multi-pass membrane protein</topology>
    </subcellularLocation>
</comment>
<feature type="transmembrane region" description="Helical" evidence="7">
    <location>
        <begin position="230"/>
        <end position="250"/>
    </location>
</feature>
<dbReference type="InterPro" id="IPR035906">
    <property type="entry name" value="MetI-like_sf"/>
</dbReference>
<keyword evidence="6 7" id="KW-0472">Membrane</keyword>
<dbReference type="InterPro" id="IPR051393">
    <property type="entry name" value="ABC_transporter_permease"/>
</dbReference>